<dbReference type="Gene3D" id="3.60.40.10">
    <property type="entry name" value="PPM-type phosphatase domain"/>
    <property type="match status" value="1"/>
</dbReference>
<evidence type="ECO:0000259" key="3">
    <source>
        <dbReference type="PROSITE" id="PS51746"/>
    </source>
</evidence>
<keyword evidence="5" id="KW-1185">Reference proteome</keyword>
<dbReference type="SMART" id="SM00331">
    <property type="entry name" value="PP2C_SIG"/>
    <property type="match status" value="1"/>
</dbReference>
<dbReference type="PROSITE" id="PS51746">
    <property type="entry name" value="PPM_2"/>
    <property type="match status" value="1"/>
</dbReference>
<reference evidence="4 5" key="1">
    <citation type="submission" date="2017-04" db="EMBL/GenBank/DDBJ databases">
        <authorList>
            <person name="Varghese N."/>
            <person name="Submissions S."/>
        </authorList>
    </citation>
    <scope>NUCLEOTIDE SEQUENCE [LARGE SCALE GENOMIC DNA]</scope>
    <source>
        <strain evidence="4 5">J3</strain>
    </source>
</reference>
<feature type="compositionally biased region" description="Pro residues" evidence="1">
    <location>
        <begin position="426"/>
        <end position="446"/>
    </location>
</feature>
<accession>A0ABY1M8T1</accession>
<dbReference type="RefSeq" id="WP_059381993.1">
    <property type="nucleotide sequence ID" value="NZ_FXAV01000003.1"/>
</dbReference>
<dbReference type="PANTHER" id="PTHR47992">
    <property type="entry name" value="PROTEIN PHOSPHATASE"/>
    <property type="match status" value="1"/>
</dbReference>
<evidence type="ECO:0000256" key="1">
    <source>
        <dbReference type="SAM" id="MobiDB-lite"/>
    </source>
</evidence>
<keyword evidence="2" id="KW-0472">Membrane</keyword>
<dbReference type="Pfam" id="PF13672">
    <property type="entry name" value="PP2C_2"/>
    <property type="match status" value="1"/>
</dbReference>
<dbReference type="InterPro" id="IPR015655">
    <property type="entry name" value="PP2C"/>
</dbReference>
<feature type="domain" description="PPM-type phosphatase" evidence="3">
    <location>
        <begin position="6"/>
        <end position="235"/>
    </location>
</feature>
<dbReference type="SUPFAM" id="SSF81606">
    <property type="entry name" value="PP2C-like"/>
    <property type="match status" value="1"/>
</dbReference>
<dbReference type="SMART" id="SM00332">
    <property type="entry name" value="PP2Cc"/>
    <property type="match status" value="1"/>
</dbReference>
<protein>
    <submittedName>
        <fullName evidence="4">Protein phosphatase</fullName>
    </submittedName>
</protein>
<keyword evidence="2" id="KW-0812">Transmembrane</keyword>
<dbReference type="Proteomes" id="UP000193566">
    <property type="component" value="Unassembled WGS sequence"/>
</dbReference>
<keyword evidence="2" id="KW-1133">Transmembrane helix</keyword>
<feature type="region of interest" description="Disordered" evidence="1">
    <location>
        <begin position="250"/>
        <end position="290"/>
    </location>
</feature>
<dbReference type="CDD" id="cd00143">
    <property type="entry name" value="PP2Cc"/>
    <property type="match status" value="1"/>
</dbReference>
<feature type="region of interest" description="Disordered" evidence="1">
    <location>
        <begin position="419"/>
        <end position="518"/>
    </location>
</feature>
<gene>
    <name evidence="4" type="ORF">SAMN02745947_01664</name>
</gene>
<comment type="caution">
    <text evidence="4">The sequence shown here is derived from an EMBL/GenBank/DDBJ whole genome shotgun (WGS) entry which is preliminary data.</text>
</comment>
<feature type="transmembrane region" description="Helical" evidence="2">
    <location>
        <begin position="298"/>
        <end position="317"/>
    </location>
</feature>
<dbReference type="EMBL" id="FXAV01000003">
    <property type="protein sequence ID" value="SMG26889.1"/>
    <property type="molecule type" value="Genomic_DNA"/>
</dbReference>
<feature type="compositionally biased region" description="Low complexity" evidence="1">
    <location>
        <begin position="264"/>
        <end position="275"/>
    </location>
</feature>
<dbReference type="InterPro" id="IPR036457">
    <property type="entry name" value="PPM-type-like_dom_sf"/>
</dbReference>
<name>A0ABY1M8T1_RHORH</name>
<dbReference type="InterPro" id="IPR001932">
    <property type="entry name" value="PPM-type_phosphatase-like_dom"/>
</dbReference>
<evidence type="ECO:0000313" key="5">
    <source>
        <dbReference type="Proteomes" id="UP000193566"/>
    </source>
</evidence>
<feature type="compositionally biased region" description="Pro residues" evidence="1">
    <location>
        <begin position="474"/>
        <end position="508"/>
    </location>
</feature>
<sequence>MTLVLRYAARSDRGLVRSNNEDSVYAGARLLALADGMGGHAAGEVASQLMIAALAHLDDDEPGGDLLGKLAAAVREGNASIADQVEEEPELDGMGTTLTAILFAGSKLGLAHIGDSRAYLLRDGQLTQITRDDTFVQSLVDEGRITPEQAHTHPQRSLIMRALTGSEVEPTLTVREARAGDRYLVCSDGLSDVVSDETIADTMRQGTHDECADRLIELALRSGGPDNVTVVVADVIDLDYGQSHPIVAGAASADDDEDTPPPNTAAGRAAAMRPPRATPKRVINKTAEPEPKKKRSRLWWPAAAIVIIAVLVGGLFVGRQLIRNNYYVGADDGRVTVLRGIPGDVFGYSLQEAARVGCVTDEGDLTLVDPANASCRVMLVDDLWPAAREQVRAGLPSGSLDDTREQMQRLAELDLLPVCTPEEPEPTPAPAPGPGEPQPAPGPNGTPPTETAVQPPAPGEPQPGEPAPASQPGEPLPGEPRPGEPQPGEPTPGAPAPNMEPAPEPTPQIPGQNCRVGA</sequence>
<evidence type="ECO:0000256" key="2">
    <source>
        <dbReference type="SAM" id="Phobius"/>
    </source>
</evidence>
<evidence type="ECO:0000313" key="4">
    <source>
        <dbReference type="EMBL" id="SMG26889.1"/>
    </source>
</evidence>
<proteinExistence type="predicted"/>
<feature type="compositionally biased region" description="Pro residues" evidence="1">
    <location>
        <begin position="455"/>
        <end position="466"/>
    </location>
</feature>
<organism evidence="4 5">
    <name type="scientific">Rhodococcus rhodochrous J3</name>
    <dbReference type="NCBI Taxonomy" id="903528"/>
    <lineage>
        <taxon>Bacteria</taxon>
        <taxon>Bacillati</taxon>
        <taxon>Actinomycetota</taxon>
        <taxon>Actinomycetes</taxon>
        <taxon>Mycobacteriales</taxon>
        <taxon>Nocardiaceae</taxon>
        <taxon>Rhodococcus</taxon>
    </lineage>
</organism>